<evidence type="ECO:0008006" key="4">
    <source>
        <dbReference type="Google" id="ProtNLM"/>
    </source>
</evidence>
<dbReference type="AlphaFoldDB" id="A0AA42UPG6"/>
<name>A0AA42UPG6_9PSED</name>
<feature type="transmembrane region" description="Helical" evidence="1">
    <location>
        <begin position="21"/>
        <end position="38"/>
    </location>
</feature>
<accession>A0AA42UPG6</accession>
<keyword evidence="1" id="KW-0812">Transmembrane</keyword>
<evidence type="ECO:0000313" key="2">
    <source>
        <dbReference type="EMBL" id="MDH1630386.1"/>
    </source>
</evidence>
<dbReference type="PROSITE" id="PS51996">
    <property type="entry name" value="TR_MART"/>
    <property type="match status" value="1"/>
</dbReference>
<dbReference type="SUPFAM" id="SSF56399">
    <property type="entry name" value="ADP-ribosylation"/>
    <property type="match status" value="1"/>
</dbReference>
<proteinExistence type="predicted"/>
<sequence length="515" mass="56668">MRQNASTMLDNADLRKAMWSGYLAAFLRVFGGFAPLGWPMTLTLLGASVAKVALDVDAAANAVDDHARRAALRDAIFDSLFAALNMVDLGFQSSLGSLTYEAPFNERNTSLANWTPVQSATPSLQDLEANQVLAGEVELAGRLRGMRLDESGGCWIVLDGLSYRVRYSHELAVWLIVSPDDPFAFAPLHPVRLDENGVWLLLEPPQLAGGSPPAVEGMASVTSRFWTSHVTLDEVSSRVLSANALHRQKTLLRQWPVAELAPGTAPALDGHGLDCVLTAGTPHYSYRHGRDYFNSLIEYYTSDESRVNDVFRSGTYRYGDEDDYIKDLADSLEQLPRSNKVSLYRGGHSSRGTGGERYRQGQLNVGDVLVNTDIASFTENPYKVVEFASAHRAQAPQGLVGVFDDSSIIYELPAGCYQDGTPISPFSLYWDEGGTVFLPGRYFRVDKLEQVYGEHFRFIHVTLSQVVGPVSGPVYDLRTGQVFDRASFVARIKTPTLAQRFFPSPAEPPSSLLEQ</sequence>
<dbReference type="Gene3D" id="3.90.176.10">
    <property type="entry name" value="Toxin ADP-ribosyltransferase, Chain A, domain 1"/>
    <property type="match status" value="1"/>
</dbReference>
<dbReference type="Proteomes" id="UP001160882">
    <property type="component" value="Unassembled WGS sequence"/>
</dbReference>
<organism evidence="2 3">
    <name type="scientific">Pseudomonas mosselii</name>
    <dbReference type="NCBI Taxonomy" id="78327"/>
    <lineage>
        <taxon>Bacteria</taxon>
        <taxon>Pseudomonadati</taxon>
        <taxon>Pseudomonadota</taxon>
        <taxon>Gammaproteobacteria</taxon>
        <taxon>Pseudomonadales</taxon>
        <taxon>Pseudomonadaceae</taxon>
        <taxon>Pseudomonas</taxon>
    </lineage>
</organism>
<comment type="caution">
    <text evidence="2">The sequence shown here is derived from an EMBL/GenBank/DDBJ whole genome shotgun (WGS) entry which is preliminary data.</text>
</comment>
<keyword evidence="1" id="KW-0472">Membrane</keyword>
<protein>
    <recommendedName>
        <fullName evidence="4">Toxin</fullName>
    </recommendedName>
</protein>
<evidence type="ECO:0000313" key="3">
    <source>
        <dbReference type="Proteomes" id="UP001160882"/>
    </source>
</evidence>
<evidence type="ECO:0000256" key="1">
    <source>
        <dbReference type="SAM" id="Phobius"/>
    </source>
</evidence>
<dbReference type="EMBL" id="JAOCGG010000013">
    <property type="protein sequence ID" value="MDH1630386.1"/>
    <property type="molecule type" value="Genomic_DNA"/>
</dbReference>
<reference evidence="2" key="1">
    <citation type="submission" date="2022-09" db="EMBL/GenBank/DDBJ databases">
        <title>Intensive care unit water sources are persistently colonized with multi-drug resistant bacteria and are the site of extensive horizontal gene transfer of antibiotic resistance genes.</title>
        <authorList>
            <person name="Diorio-Toth L."/>
        </authorList>
    </citation>
    <scope>NUCLEOTIDE SEQUENCE</scope>
    <source>
        <strain evidence="2">GD03782</strain>
    </source>
</reference>
<keyword evidence="1" id="KW-1133">Transmembrane helix</keyword>
<gene>
    <name evidence="2" type="ORF">N5I14_09035</name>
</gene>